<dbReference type="Pfam" id="PF13302">
    <property type="entry name" value="Acetyltransf_3"/>
    <property type="match status" value="1"/>
</dbReference>
<dbReference type="InterPro" id="IPR051531">
    <property type="entry name" value="N-acetyltransferase"/>
</dbReference>
<dbReference type="EMBL" id="JAECZA010000008">
    <property type="protein sequence ID" value="MBH8572134.1"/>
    <property type="molecule type" value="Genomic_DNA"/>
</dbReference>
<dbReference type="PANTHER" id="PTHR43792:SF1">
    <property type="entry name" value="N-ACETYLTRANSFERASE DOMAIN-CONTAINING PROTEIN"/>
    <property type="match status" value="1"/>
</dbReference>
<comment type="caution">
    <text evidence="2">The sequence shown here is derived from an EMBL/GenBank/DDBJ whole genome shotgun (WGS) entry which is preliminary data.</text>
</comment>
<evidence type="ECO:0000313" key="3">
    <source>
        <dbReference type="Proteomes" id="UP000662314"/>
    </source>
</evidence>
<dbReference type="Proteomes" id="UP000662314">
    <property type="component" value="Unassembled WGS sequence"/>
</dbReference>
<name>A0A8J7LDW1_9NOST</name>
<accession>A0A8J7LDW1</accession>
<dbReference type="RefSeq" id="WP_214430965.1">
    <property type="nucleotide sequence ID" value="NZ_CAWPUQ010000317.1"/>
</dbReference>
<sequence>MKLLNLTISTKRLLLQSISLAYKEVIFREFTEEITTYMHPRSPQNISETELFLSASLSNMQNGDELVVAILDKDSQEFLGCSGIHKLNSKHPELGIWLKKSAHGNGYGLETITALKEWAESNLDYEYLIYPVDRANIRSRKIPERLGGQIYREYEQINLSGKILYLVEYRIFKKAFIK</sequence>
<dbReference type="PANTHER" id="PTHR43792">
    <property type="entry name" value="GNAT FAMILY, PUTATIVE (AFU_ORTHOLOGUE AFUA_3G00765)-RELATED-RELATED"/>
    <property type="match status" value="1"/>
</dbReference>
<evidence type="ECO:0000313" key="2">
    <source>
        <dbReference type="EMBL" id="MBH8572134.1"/>
    </source>
</evidence>
<organism evidence="2 3">
    <name type="scientific">Dendronalium phyllosphericum CENA369</name>
    <dbReference type="NCBI Taxonomy" id="1725256"/>
    <lineage>
        <taxon>Bacteria</taxon>
        <taxon>Bacillati</taxon>
        <taxon>Cyanobacteriota</taxon>
        <taxon>Cyanophyceae</taxon>
        <taxon>Nostocales</taxon>
        <taxon>Nostocaceae</taxon>
        <taxon>Dendronalium</taxon>
        <taxon>Dendronalium phyllosphericum</taxon>
    </lineage>
</organism>
<dbReference type="InterPro" id="IPR000182">
    <property type="entry name" value="GNAT_dom"/>
</dbReference>
<dbReference type="PROSITE" id="PS51186">
    <property type="entry name" value="GNAT"/>
    <property type="match status" value="1"/>
</dbReference>
<gene>
    <name evidence="2" type="ORF">I8752_03610</name>
</gene>
<feature type="domain" description="N-acetyltransferase" evidence="1">
    <location>
        <begin position="25"/>
        <end position="170"/>
    </location>
</feature>
<dbReference type="SUPFAM" id="SSF55729">
    <property type="entry name" value="Acyl-CoA N-acyltransferases (Nat)"/>
    <property type="match status" value="1"/>
</dbReference>
<dbReference type="Gene3D" id="3.40.630.30">
    <property type="match status" value="1"/>
</dbReference>
<dbReference type="InterPro" id="IPR016181">
    <property type="entry name" value="Acyl_CoA_acyltransferase"/>
</dbReference>
<keyword evidence="3" id="KW-1185">Reference proteome</keyword>
<dbReference type="GO" id="GO:0016747">
    <property type="term" value="F:acyltransferase activity, transferring groups other than amino-acyl groups"/>
    <property type="evidence" value="ECO:0007669"/>
    <property type="project" value="InterPro"/>
</dbReference>
<protein>
    <submittedName>
        <fullName evidence="2">GNAT family N-acetyltransferase</fullName>
    </submittedName>
</protein>
<dbReference type="AlphaFoldDB" id="A0A8J7LDW1"/>
<reference evidence="2 3" key="1">
    <citation type="journal article" date="2021" name="Int. J. Syst. Evol. Microbiol.">
        <title>Amazonocrinis nigriterrae gen. nov., sp. nov., Atlanticothrix silvestris gen. nov., sp. nov. and Dendronalium phyllosphericum gen. nov., sp. nov., nostocacean cyanobacteria from Brazilian environments.</title>
        <authorList>
            <person name="Alvarenga D.O."/>
            <person name="Andreote A.P.D."/>
            <person name="Branco L.H.Z."/>
            <person name="Delbaje E."/>
            <person name="Cruz R.B."/>
            <person name="Varani A.M."/>
            <person name="Fiore M.F."/>
        </authorList>
    </citation>
    <scope>NUCLEOTIDE SEQUENCE [LARGE SCALE GENOMIC DNA]</scope>
    <source>
        <strain evidence="2 3">CENA369</strain>
    </source>
</reference>
<proteinExistence type="predicted"/>
<evidence type="ECO:0000259" key="1">
    <source>
        <dbReference type="PROSITE" id="PS51186"/>
    </source>
</evidence>